<dbReference type="Proteomes" id="UP000275356">
    <property type="component" value="Unassembled WGS sequence"/>
</dbReference>
<accession>A0A3N2D1I3</accession>
<feature type="domain" description="Alpha/beta-hydrolase catalytic" evidence="2">
    <location>
        <begin position="267"/>
        <end position="551"/>
    </location>
</feature>
<dbReference type="Pfam" id="PF15420">
    <property type="entry name" value="Abhydrolase_9_N"/>
    <property type="match status" value="1"/>
</dbReference>
<gene>
    <name evidence="4" type="ORF">EDD28_3058</name>
</gene>
<reference evidence="4 5" key="1">
    <citation type="submission" date="2018-11" db="EMBL/GenBank/DDBJ databases">
        <title>Sequencing the genomes of 1000 actinobacteria strains.</title>
        <authorList>
            <person name="Klenk H.-P."/>
        </authorList>
    </citation>
    <scope>NUCLEOTIDE SEQUENCE [LARGE SCALE GENOMIC DNA]</scope>
    <source>
        <strain evidence="4 5">DSM 13521</strain>
    </source>
</reference>
<dbReference type="RefSeq" id="WP_170169514.1">
    <property type="nucleotide sequence ID" value="NZ_CALFQU010000040.1"/>
</dbReference>
<dbReference type="InterPro" id="IPR027788">
    <property type="entry name" value="Alpha/beta-hydrolase_N_dom"/>
</dbReference>
<comment type="caution">
    <text evidence="4">The sequence shown here is derived from an EMBL/GenBank/DDBJ whole genome shotgun (WGS) entry which is preliminary data.</text>
</comment>
<keyword evidence="5" id="KW-1185">Reference proteome</keyword>
<proteinExistence type="predicted"/>
<evidence type="ECO:0000313" key="4">
    <source>
        <dbReference type="EMBL" id="ROR93636.1"/>
    </source>
</evidence>
<feature type="domain" description="Alpha/beta-hydrolase N-terminal" evidence="3">
    <location>
        <begin position="43"/>
        <end position="250"/>
    </location>
</feature>
<keyword evidence="1" id="KW-0472">Membrane</keyword>
<protein>
    <submittedName>
        <fullName evidence="4">Putative membrane protein</fullName>
    </submittedName>
</protein>
<name>A0A3N2D1I3_9MICO</name>
<feature type="transmembrane region" description="Helical" evidence="1">
    <location>
        <begin position="95"/>
        <end position="114"/>
    </location>
</feature>
<sequence>MSRTPAARAWWAAPWGGLLRFGESLSLAGLLVGVLALAASTQPSLVPRGWVFQGVISGLSLLVGYVAGVLARWLLRVLGLARILPVAWYRPAHRIALGVLAVVAVVALTAGAAAQRRLTLLWGLEPIPGGAHALGAFLLGLALAVLLLLAARALRAGAGALGRLLGRWVPRPVSAVVSFVVVGALVVTIVNGLFHELVLGSITPGFQARDSDVPDGYAPPAAPERSGSAASAQTWDTLGYQGRIFVAGGPSTEEITAVTGEAAMTPIRVYAGLASQDAAGGDVDLDALAAEVVAELDRTNAWERSVVVVTTATGTGWVDPLSAAAVEYVTNGDVATASMQYSYNPSWVTLVLDLDRPRVAGQELFDAVSERWLELPEDSRPLLLSSGVSLGSFGSQSSFTSEASIAARSDGAVWAGTPYFTQLWSRFTADRDPGSVQKHPVLDAGASVRWGTESSGDQGFEDLGPADGARIAYLQHPSDGVVWWWLPTFWSKDDWFDEPRQGDVLDGIRWWPVITGLQLMGDQFAAGSPTVPLGHGHNYGGEYVDAWSWATGRSLSQEQLAPIRDAVDATPRDG</sequence>
<keyword evidence="1" id="KW-0812">Transmembrane</keyword>
<dbReference type="AlphaFoldDB" id="A0A3N2D1I3"/>
<organism evidence="4 5">
    <name type="scientific">Salana multivorans</name>
    <dbReference type="NCBI Taxonomy" id="120377"/>
    <lineage>
        <taxon>Bacteria</taxon>
        <taxon>Bacillati</taxon>
        <taxon>Actinomycetota</taxon>
        <taxon>Actinomycetes</taxon>
        <taxon>Micrococcales</taxon>
        <taxon>Beutenbergiaceae</taxon>
        <taxon>Salana</taxon>
    </lineage>
</organism>
<evidence type="ECO:0000256" key="1">
    <source>
        <dbReference type="SAM" id="Phobius"/>
    </source>
</evidence>
<dbReference type="InterPro" id="IPR027787">
    <property type="entry name" value="Alpha/beta-hydrolase_catalytic"/>
</dbReference>
<feature type="transmembrane region" description="Helical" evidence="1">
    <location>
        <begin position="175"/>
        <end position="194"/>
    </location>
</feature>
<evidence type="ECO:0000259" key="3">
    <source>
        <dbReference type="Pfam" id="PF15420"/>
    </source>
</evidence>
<feature type="transmembrane region" description="Helical" evidence="1">
    <location>
        <begin position="50"/>
        <end position="75"/>
    </location>
</feature>
<evidence type="ECO:0000259" key="2">
    <source>
        <dbReference type="Pfam" id="PF10081"/>
    </source>
</evidence>
<dbReference type="Pfam" id="PF10081">
    <property type="entry name" value="Abhydrolase_9"/>
    <property type="match status" value="1"/>
</dbReference>
<keyword evidence="1" id="KW-1133">Transmembrane helix</keyword>
<evidence type="ECO:0000313" key="5">
    <source>
        <dbReference type="Proteomes" id="UP000275356"/>
    </source>
</evidence>
<dbReference type="EMBL" id="RKHQ01000002">
    <property type="protein sequence ID" value="ROR93636.1"/>
    <property type="molecule type" value="Genomic_DNA"/>
</dbReference>
<feature type="transmembrane region" description="Helical" evidence="1">
    <location>
        <begin position="134"/>
        <end position="154"/>
    </location>
</feature>